<proteinExistence type="predicted"/>
<name>A0A7W6HDK3_9HYPH</name>
<dbReference type="AlphaFoldDB" id="A0A7W6HDK3"/>
<organism evidence="1 2">
    <name type="scientific">Aurantimonas endophytica</name>
    <dbReference type="NCBI Taxonomy" id="1522175"/>
    <lineage>
        <taxon>Bacteria</taxon>
        <taxon>Pseudomonadati</taxon>
        <taxon>Pseudomonadota</taxon>
        <taxon>Alphaproteobacteria</taxon>
        <taxon>Hyphomicrobiales</taxon>
        <taxon>Aurantimonadaceae</taxon>
        <taxon>Aurantimonas</taxon>
    </lineage>
</organism>
<dbReference type="Proteomes" id="UP000588647">
    <property type="component" value="Unassembled WGS sequence"/>
</dbReference>
<sequence>MPDDRYTLCKRSNGTWSVVDIFTDFPAIVDGRVMIGMDMEEADDMVDLLNILDRKRRAEQAP</sequence>
<reference evidence="1 2" key="1">
    <citation type="submission" date="2020-08" db="EMBL/GenBank/DDBJ databases">
        <title>Genomic Encyclopedia of Type Strains, Phase IV (KMG-IV): sequencing the most valuable type-strain genomes for metagenomic binning, comparative biology and taxonomic classification.</title>
        <authorList>
            <person name="Goeker M."/>
        </authorList>
    </citation>
    <scope>NUCLEOTIDE SEQUENCE [LARGE SCALE GENOMIC DNA]</scope>
    <source>
        <strain evidence="1 2">DSM 103570</strain>
    </source>
</reference>
<dbReference type="EMBL" id="JACIEM010000002">
    <property type="protein sequence ID" value="MBB4003173.1"/>
    <property type="molecule type" value="Genomic_DNA"/>
</dbReference>
<dbReference type="RefSeq" id="WP_183207899.1">
    <property type="nucleotide sequence ID" value="NZ_JAAAMM010000002.1"/>
</dbReference>
<accession>A0A7W6HDK3</accession>
<comment type="caution">
    <text evidence="1">The sequence shown here is derived from an EMBL/GenBank/DDBJ whole genome shotgun (WGS) entry which is preliminary data.</text>
</comment>
<evidence type="ECO:0000313" key="1">
    <source>
        <dbReference type="EMBL" id="MBB4003173.1"/>
    </source>
</evidence>
<gene>
    <name evidence="1" type="ORF">GGR03_002248</name>
</gene>
<protein>
    <submittedName>
        <fullName evidence="1">Uncharacterized protein</fullName>
    </submittedName>
</protein>
<evidence type="ECO:0000313" key="2">
    <source>
        <dbReference type="Proteomes" id="UP000588647"/>
    </source>
</evidence>
<keyword evidence="2" id="KW-1185">Reference proteome</keyword>